<comment type="caution">
    <text evidence="9">The sequence shown here is derived from an EMBL/GenBank/DDBJ whole genome shotgun (WGS) entry which is preliminary data.</text>
</comment>
<evidence type="ECO:0000313" key="9">
    <source>
        <dbReference type="EMBL" id="MCK9876213.1"/>
    </source>
</evidence>
<dbReference type="Gene3D" id="3.40.50.720">
    <property type="entry name" value="NAD(P)-binding Rossmann-like Domain"/>
    <property type="match status" value="2"/>
</dbReference>
<evidence type="ECO:0000256" key="6">
    <source>
        <dbReference type="ARBA" id="ARBA00047473"/>
    </source>
</evidence>
<sequence length="517" mass="53852">MTTPERPDQAADRTSRPRLTVIGTGYLGATHAVCMAELGFEVLAVDVDQSKIERLSAGEIPFFEPDLADLLRANLATGRLRFTTSFEEIAAFGDVHFVCVGTPQQAGGNGADLSHLNAAIGRLAPLLTRPCLVVGKSTVPAGTAAGIAQTLARLAPANHTNGAAAGTNGAAAGSNGAAAALGGVQLAWNPEFLREGFAVADTLRPDRLVFGVASPAAEGALRAAFAPVIAQGVPVIVTDYATAELVKTAANSFLATKISFINAMAEVCEAVDADVLTLAEALSHDVRIGGNFLRPGVGFGGGCLPKDIRAFQARADELGVGVALRFLGEIDKINNRRRDRVVELLAAALDGTLAHRRLLVLGAAFKPNSDDVRDSPALAVADLLARTGAQVTVVDPVATHNARRALPTVAYSDRVEDSVVTGADAVVLLTEWRQFAELDPARLGPLMRRRVVIDARHALDGDRWRQAGWVYLAPGRPTGVIPTGVPAQWPVPTSAASTPPAQVAAATRVPAHAPQVG</sequence>
<evidence type="ECO:0000256" key="1">
    <source>
        <dbReference type="ARBA" id="ARBA00004701"/>
    </source>
</evidence>
<evidence type="ECO:0000256" key="4">
    <source>
        <dbReference type="ARBA" id="ARBA00023002"/>
    </source>
</evidence>
<evidence type="ECO:0000256" key="3">
    <source>
        <dbReference type="ARBA" id="ARBA00012954"/>
    </source>
</evidence>
<dbReference type="InterPro" id="IPR036291">
    <property type="entry name" value="NAD(P)-bd_dom_sf"/>
</dbReference>
<evidence type="ECO:0000313" key="10">
    <source>
        <dbReference type="Proteomes" id="UP001201873"/>
    </source>
</evidence>
<dbReference type="Gene3D" id="1.20.5.100">
    <property type="entry name" value="Cytochrome c1, transmembrane anchor, C-terminal"/>
    <property type="match status" value="1"/>
</dbReference>
<dbReference type="SUPFAM" id="SSF52413">
    <property type="entry name" value="UDP-glucose/GDP-mannose dehydrogenase C-terminal domain"/>
    <property type="match status" value="1"/>
</dbReference>
<dbReference type="SUPFAM" id="SSF48179">
    <property type="entry name" value="6-phosphogluconate dehydrogenase C-terminal domain-like"/>
    <property type="match status" value="1"/>
</dbReference>
<keyword evidence="10" id="KW-1185">Reference proteome</keyword>
<dbReference type="InterPro" id="IPR001732">
    <property type="entry name" value="UDP-Glc/GDP-Man_DH_N"/>
</dbReference>
<comment type="catalytic activity">
    <reaction evidence="6 7">
        <text>UDP-alpha-D-glucose + 2 NAD(+) + H2O = UDP-alpha-D-glucuronate + 2 NADH + 3 H(+)</text>
        <dbReference type="Rhea" id="RHEA:23596"/>
        <dbReference type="ChEBI" id="CHEBI:15377"/>
        <dbReference type="ChEBI" id="CHEBI:15378"/>
        <dbReference type="ChEBI" id="CHEBI:57540"/>
        <dbReference type="ChEBI" id="CHEBI:57945"/>
        <dbReference type="ChEBI" id="CHEBI:58052"/>
        <dbReference type="ChEBI" id="CHEBI:58885"/>
        <dbReference type="EC" id="1.1.1.22"/>
    </reaction>
</comment>
<protein>
    <recommendedName>
        <fullName evidence="3 7">UDP-glucose 6-dehydrogenase</fullName>
        <ecNumber evidence="3 7">1.1.1.22</ecNumber>
    </recommendedName>
</protein>
<gene>
    <name evidence="9" type="ORF">MXD59_10565</name>
</gene>
<dbReference type="PIRSF" id="PIRSF000124">
    <property type="entry name" value="UDPglc_GDPman_dh"/>
    <property type="match status" value="1"/>
</dbReference>
<dbReference type="InterPro" id="IPR036220">
    <property type="entry name" value="UDP-Glc/GDP-Man_DH_C_sf"/>
</dbReference>
<dbReference type="InterPro" id="IPR014026">
    <property type="entry name" value="UDP-Glc/GDP-Man_DH_dimer"/>
</dbReference>
<comment type="similarity">
    <text evidence="2 7">Belongs to the UDP-glucose/GDP-mannose dehydrogenase family.</text>
</comment>
<evidence type="ECO:0000256" key="7">
    <source>
        <dbReference type="PIRNR" id="PIRNR000124"/>
    </source>
</evidence>
<dbReference type="PIRSF" id="PIRSF500134">
    <property type="entry name" value="UDPglc_DH_bac"/>
    <property type="match status" value="1"/>
</dbReference>
<dbReference type="Proteomes" id="UP001201873">
    <property type="component" value="Unassembled WGS sequence"/>
</dbReference>
<keyword evidence="4 7" id="KW-0560">Oxidoreductase</keyword>
<keyword evidence="5 7" id="KW-0520">NAD</keyword>
<dbReference type="RefSeq" id="WP_248824526.1">
    <property type="nucleotide sequence ID" value="NZ_JALKFT010000008.1"/>
</dbReference>
<evidence type="ECO:0000256" key="5">
    <source>
        <dbReference type="ARBA" id="ARBA00023027"/>
    </source>
</evidence>
<dbReference type="NCBIfam" id="TIGR03026">
    <property type="entry name" value="NDP-sugDHase"/>
    <property type="match status" value="1"/>
</dbReference>
<dbReference type="EC" id="1.1.1.22" evidence="3 7"/>
<evidence type="ECO:0000256" key="2">
    <source>
        <dbReference type="ARBA" id="ARBA00006601"/>
    </source>
</evidence>
<feature type="domain" description="UDP-glucose/GDP-mannose dehydrogenase C-terminal" evidence="8">
    <location>
        <begin position="359"/>
        <end position="461"/>
    </location>
</feature>
<dbReference type="Pfam" id="PF03720">
    <property type="entry name" value="UDPG_MGDP_dh_C"/>
    <property type="match status" value="1"/>
</dbReference>
<dbReference type="Pfam" id="PF03721">
    <property type="entry name" value="UDPG_MGDP_dh_N"/>
    <property type="match status" value="1"/>
</dbReference>
<proteinExistence type="inferred from homology"/>
<dbReference type="SUPFAM" id="SSF51735">
    <property type="entry name" value="NAD(P)-binding Rossmann-fold domains"/>
    <property type="match status" value="1"/>
</dbReference>
<dbReference type="InterPro" id="IPR008927">
    <property type="entry name" value="6-PGluconate_DH-like_C_sf"/>
</dbReference>
<reference evidence="9 10" key="1">
    <citation type="submission" date="2022-04" db="EMBL/GenBank/DDBJ databases">
        <title>Genome diversity in the genus Frankia.</title>
        <authorList>
            <person name="Carlos-Shanley C."/>
            <person name="Hahn D."/>
        </authorList>
    </citation>
    <scope>NUCLEOTIDE SEQUENCE [LARGE SCALE GENOMIC DNA]</scope>
    <source>
        <strain evidence="9 10">Ag45/Mut15</strain>
    </source>
</reference>
<dbReference type="PANTHER" id="PTHR43750:SF3">
    <property type="entry name" value="UDP-GLUCOSE 6-DEHYDROGENASE TUAD"/>
    <property type="match status" value="1"/>
</dbReference>
<organism evidence="9 10">
    <name type="scientific">Frankia umida</name>
    <dbReference type="NCBI Taxonomy" id="573489"/>
    <lineage>
        <taxon>Bacteria</taxon>
        <taxon>Bacillati</taxon>
        <taxon>Actinomycetota</taxon>
        <taxon>Actinomycetes</taxon>
        <taxon>Frankiales</taxon>
        <taxon>Frankiaceae</taxon>
        <taxon>Frankia</taxon>
    </lineage>
</organism>
<evidence type="ECO:0000259" key="8">
    <source>
        <dbReference type="SMART" id="SM00984"/>
    </source>
</evidence>
<dbReference type="InterPro" id="IPR014027">
    <property type="entry name" value="UDP-Glc/GDP-Man_DH_C"/>
</dbReference>
<dbReference type="SMART" id="SM00984">
    <property type="entry name" value="UDPG_MGDP_dh_C"/>
    <property type="match status" value="1"/>
</dbReference>
<dbReference type="InterPro" id="IPR017476">
    <property type="entry name" value="UDP-Glc/GDP-Man"/>
</dbReference>
<dbReference type="PANTHER" id="PTHR43750">
    <property type="entry name" value="UDP-GLUCOSE 6-DEHYDROGENASE TUAD"/>
    <property type="match status" value="1"/>
</dbReference>
<dbReference type="InterPro" id="IPR028357">
    <property type="entry name" value="UDPglc_DH_bac"/>
</dbReference>
<accession>A0ABT0JYX5</accession>
<name>A0ABT0JYX5_9ACTN</name>
<comment type="pathway">
    <text evidence="1">Nucleotide-sugar biosynthesis; UDP-alpha-D-glucuronate biosynthesis; UDP-alpha-D-glucuronate from UDP-alpha-D-glucose: step 1/1.</text>
</comment>
<dbReference type="Pfam" id="PF00984">
    <property type="entry name" value="UDPG_MGDP_dh"/>
    <property type="match status" value="1"/>
</dbReference>
<dbReference type="EMBL" id="JALKFT010000008">
    <property type="protein sequence ID" value="MCK9876213.1"/>
    <property type="molecule type" value="Genomic_DNA"/>
</dbReference>